<comment type="caution">
    <text evidence="1">The sequence shown here is derived from an EMBL/GenBank/DDBJ whole genome shotgun (WGS) entry which is preliminary data.</text>
</comment>
<sequence>MISLLYFIGVTLTELLTEIDENIYNGSSNEHDSVNMPPTNANEDLIDKDSGDYRDVTIDNLPAFQLLTKADILEL</sequence>
<dbReference type="AlphaFoldDB" id="A0A834IPK4"/>
<dbReference type="Proteomes" id="UP000625711">
    <property type="component" value="Unassembled WGS sequence"/>
</dbReference>
<name>A0A834IPK4_RHYFE</name>
<accession>A0A834IPK4</accession>
<keyword evidence="2" id="KW-1185">Reference proteome</keyword>
<proteinExistence type="predicted"/>
<evidence type="ECO:0000313" key="1">
    <source>
        <dbReference type="EMBL" id="KAF7281393.1"/>
    </source>
</evidence>
<protein>
    <submittedName>
        <fullName evidence="1">Uncharacterized protein</fullName>
    </submittedName>
</protein>
<organism evidence="1 2">
    <name type="scientific">Rhynchophorus ferrugineus</name>
    <name type="common">Red palm weevil</name>
    <name type="synonym">Curculio ferrugineus</name>
    <dbReference type="NCBI Taxonomy" id="354439"/>
    <lineage>
        <taxon>Eukaryota</taxon>
        <taxon>Metazoa</taxon>
        <taxon>Ecdysozoa</taxon>
        <taxon>Arthropoda</taxon>
        <taxon>Hexapoda</taxon>
        <taxon>Insecta</taxon>
        <taxon>Pterygota</taxon>
        <taxon>Neoptera</taxon>
        <taxon>Endopterygota</taxon>
        <taxon>Coleoptera</taxon>
        <taxon>Polyphaga</taxon>
        <taxon>Cucujiformia</taxon>
        <taxon>Curculionidae</taxon>
        <taxon>Dryophthorinae</taxon>
        <taxon>Rhynchophorus</taxon>
    </lineage>
</organism>
<dbReference type="EMBL" id="JAACXV010000243">
    <property type="protein sequence ID" value="KAF7281393.1"/>
    <property type="molecule type" value="Genomic_DNA"/>
</dbReference>
<dbReference type="OrthoDB" id="6762366at2759"/>
<gene>
    <name evidence="1" type="ORF">GWI33_004806</name>
</gene>
<reference evidence="1" key="1">
    <citation type="submission" date="2020-08" db="EMBL/GenBank/DDBJ databases">
        <title>Genome sequencing and assembly of the red palm weevil Rhynchophorus ferrugineus.</title>
        <authorList>
            <person name="Dias G.B."/>
            <person name="Bergman C.M."/>
            <person name="Manee M."/>
        </authorList>
    </citation>
    <scope>NUCLEOTIDE SEQUENCE</scope>
    <source>
        <strain evidence="1">AA-2017</strain>
        <tissue evidence="1">Whole larva</tissue>
    </source>
</reference>
<evidence type="ECO:0000313" key="2">
    <source>
        <dbReference type="Proteomes" id="UP000625711"/>
    </source>
</evidence>